<name>A0A9X3SNC4_9ACTN</name>
<evidence type="ECO:0000313" key="3">
    <source>
        <dbReference type="EMBL" id="MDA0565061.1"/>
    </source>
</evidence>
<dbReference type="CDD" id="cd18809">
    <property type="entry name" value="SF1_C_RecD"/>
    <property type="match status" value="1"/>
</dbReference>
<feature type="domain" description="TrwC relaxase" evidence="2">
    <location>
        <begin position="38"/>
        <end position="410"/>
    </location>
</feature>
<proteinExistence type="predicted"/>
<dbReference type="EMBL" id="JAJAQC010000017">
    <property type="protein sequence ID" value="MDA0565061.1"/>
    <property type="molecule type" value="Genomic_DNA"/>
</dbReference>
<reference evidence="3" key="1">
    <citation type="submission" date="2021-10" db="EMBL/GenBank/DDBJ databases">
        <title>Streptomonospora sp. nov., isolated from mangrove soil.</title>
        <authorList>
            <person name="Chen X."/>
            <person name="Ge X."/>
            <person name="Liu W."/>
        </authorList>
    </citation>
    <scope>NUCLEOTIDE SEQUENCE</scope>
    <source>
        <strain evidence="3">S1-112</strain>
    </source>
</reference>
<evidence type="ECO:0000259" key="2">
    <source>
        <dbReference type="Pfam" id="PF08751"/>
    </source>
</evidence>
<dbReference type="AlphaFoldDB" id="A0A9X3SNC4"/>
<accession>A0A9X3SNC4</accession>
<dbReference type="Pfam" id="PF08751">
    <property type="entry name" value="TrwC"/>
    <property type="match status" value="1"/>
</dbReference>
<dbReference type="RefSeq" id="WP_270072342.1">
    <property type="nucleotide sequence ID" value="NZ_JAJAQC010000017.1"/>
</dbReference>
<organism evidence="3 4">
    <name type="scientific">Streptomonospora mangrovi</name>
    <dbReference type="NCBI Taxonomy" id="2883123"/>
    <lineage>
        <taxon>Bacteria</taxon>
        <taxon>Bacillati</taxon>
        <taxon>Actinomycetota</taxon>
        <taxon>Actinomycetes</taxon>
        <taxon>Streptosporangiales</taxon>
        <taxon>Nocardiopsidaceae</taxon>
        <taxon>Streptomonospora</taxon>
    </lineage>
</organism>
<comment type="caution">
    <text evidence="3">The sequence shown here is derived from an EMBL/GenBank/DDBJ whole genome shotgun (WGS) entry which is preliminary data.</text>
</comment>
<dbReference type="Gene3D" id="3.40.50.300">
    <property type="entry name" value="P-loop containing nucleotide triphosphate hydrolases"/>
    <property type="match status" value="2"/>
</dbReference>
<sequence>MAWVTTLGPDPTQVEYRLTGQCGCDAHAHAHSHGDADDLQVEYRIKDADRPLQRVGSGWREFGQAPGSEFAGEADLEAMRLVMAGCHPVTGEVLVAPKEAVDPRAKLAARPLVDAVYAIADAAHMPAADLFTSASAAERFARLERGLLRDGEAHHAAVRDLEVIAEQAGVDPAMLWGAEELATAREHAESRVRVGNRGFDMVLNMPKSMSVLYGLVEDRTAAEIEEIYLDCVRETVDSLEEWAGYAVAGHHGDGQSAARLATSGLIASITLHRSARPVDGRMGDPHLHAHIMIANMVLGEDGKWRALGAGGRDLHRHVAVAGELAKARMRERLSRRFGVVWVRDERTGEWEIAGFDRDVRDTFSSRSRQIADHVGRDASAAQARAAARELAQSKSSVRQGHARRWWRRVAETAGFNVETLLDGALSRGTAARQPPPDVDALAAIVWDPETGVTAQRKAVSRPQIMAAVAAACPGGVVSASHLEVLTEAVLSTGHAVRLPSGGPRHLSNADRWTSADIVEAEQAIVSAAERRLGEGAAVVPAAAAAQALRRFEAERGFRLSAEQRRTAERLMCAGHGLDMVRGVAGSGKTTLMSAALAGWSAAGLRVEGAATAAVAAANLAAESGIASRTVASWLRRVESGEGLAGVDVLVVDEAAMVDDRSMAALVKAADASGTKIVGIGDPAQLRAVGVGGGFKAVHGIVEGETLSENRRQRDAVDREALAAWLEGGRASALHVWGNAGRVHAAERAHDALDLVAQGWWKDRQELSDPHQAVGDLLVLAARNSDVDELNLRMRALAWAGGHLADDEVAFALRGGGRLALASGDTVRVRRNDYRSRRGEGPDVLNGFRGVVAEVDGRRGVRVEWRREGETHSAWVSPEAIARGDLSHGYAMTIAAAQGLTCERAHVYGIGAEAHSLYPAMSRARGRADLYLAAQGLESVDVRGVRNDGELVRRLIDGYARTLTDQDDTMVSDELVPPRRASLKTAVERAARGRAGGAWRGAPRGAAKEGAWPRRTSGGW</sequence>
<keyword evidence="4" id="KW-1185">Reference proteome</keyword>
<feature type="region of interest" description="Disordered" evidence="1">
    <location>
        <begin position="993"/>
        <end position="1019"/>
    </location>
</feature>
<dbReference type="SUPFAM" id="SSF55464">
    <property type="entry name" value="Origin of replication-binding domain, RBD-like"/>
    <property type="match status" value="1"/>
</dbReference>
<evidence type="ECO:0000313" key="4">
    <source>
        <dbReference type="Proteomes" id="UP001140076"/>
    </source>
</evidence>
<dbReference type="Pfam" id="PF13604">
    <property type="entry name" value="AAA_30"/>
    <property type="match status" value="1"/>
</dbReference>
<dbReference type="Gene3D" id="2.30.30.940">
    <property type="match status" value="1"/>
</dbReference>
<evidence type="ECO:0000256" key="1">
    <source>
        <dbReference type="SAM" id="MobiDB-lite"/>
    </source>
</evidence>
<gene>
    <name evidence="3" type="ORF">LG943_12130</name>
</gene>
<dbReference type="SUPFAM" id="SSF52540">
    <property type="entry name" value="P-loop containing nucleoside triphosphate hydrolases"/>
    <property type="match status" value="2"/>
</dbReference>
<dbReference type="Proteomes" id="UP001140076">
    <property type="component" value="Unassembled WGS sequence"/>
</dbReference>
<dbReference type="InterPro" id="IPR014862">
    <property type="entry name" value="TrwC"/>
</dbReference>
<dbReference type="InterPro" id="IPR027417">
    <property type="entry name" value="P-loop_NTPase"/>
</dbReference>
<dbReference type="NCBIfam" id="NF041492">
    <property type="entry name" value="MobF"/>
    <property type="match status" value="1"/>
</dbReference>
<protein>
    <submittedName>
        <fullName evidence="3">Relaxase domain-containing protein</fullName>
    </submittedName>
</protein>